<reference evidence="2" key="1">
    <citation type="journal article" date="2013" name="Nature">
        <title>Draft genome of the wheat A-genome progenitor Triticum urartu.</title>
        <authorList>
            <person name="Ling H.Q."/>
            <person name="Zhao S."/>
            <person name="Liu D."/>
            <person name="Wang J."/>
            <person name="Sun H."/>
            <person name="Zhang C."/>
            <person name="Fan H."/>
            <person name="Li D."/>
            <person name="Dong L."/>
            <person name="Tao Y."/>
            <person name="Gao C."/>
            <person name="Wu H."/>
            <person name="Li Y."/>
            <person name="Cui Y."/>
            <person name="Guo X."/>
            <person name="Zheng S."/>
            <person name="Wang B."/>
            <person name="Yu K."/>
            <person name="Liang Q."/>
            <person name="Yang W."/>
            <person name="Lou X."/>
            <person name="Chen J."/>
            <person name="Feng M."/>
            <person name="Jian J."/>
            <person name="Zhang X."/>
            <person name="Luo G."/>
            <person name="Jiang Y."/>
            <person name="Liu J."/>
            <person name="Wang Z."/>
            <person name="Sha Y."/>
            <person name="Zhang B."/>
            <person name="Wu H."/>
            <person name="Tang D."/>
            <person name="Shen Q."/>
            <person name="Xue P."/>
            <person name="Zou S."/>
            <person name="Wang X."/>
            <person name="Liu X."/>
            <person name="Wang F."/>
            <person name="Yang Y."/>
            <person name="An X."/>
            <person name="Dong Z."/>
            <person name="Zhang K."/>
            <person name="Zhang X."/>
            <person name="Luo M.C."/>
            <person name="Dvorak J."/>
            <person name="Tong Y."/>
            <person name="Wang J."/>
            <person name="Yang H."/>
            <person name="Li Z."/>
            <person name="Wang D."/>
            <person name="Zhang A."/>
            <person name="Wang J."/>
        </authorList>
    </citation>
    <scope>NUCLEOTIDE SEQUENCE</scope>
    <source>
        <strain evidence="2">cv. G1812</strain>
    </source>
</reference>
<keyword evidence="2" id="KW-1185">Reference proteome</keyword>
<dbReference type="Gramene" id="TuG1812G0200005702.01.T01">
    <property type="protein sequence ID" value="TuG1812G0200005702.01.T01.cds278796"/>
    <property type="gene ID" value="TuG1812G0200005702.01"/>
</dbReference>
<name>A0A8R7TNU8_TRIUA</name>
<proteinExistence type="predicted"/>
<dbReference type="EnsemblPlants" id="TuG1812G0200005702.01.T01">
    <property type="protein sequence ID" value="TuG1812G0200005702.01.T01.cds278796"/>
    <property type="gene ID" value="TuG1812G0200005702.01"/>
</dbReference>
<accession>A0A8R7TNU8</accession>
<evidence type="ECO:0000313" key="1">
    <source>
        <dbReference type="EnsemblPlants" id="TuG1812G0200005702.01.T01.cds278796"/>
    </source>
</evidence>
<protein>
    <submittedName>
        <fullName evidence="1">Uncharacterized protein</fullName>
    </submittedName>
</protein>
<dbReference type="AlphaFoldDB" id="A0A8R7TNU8"/>
<organism evidence="1 2">
    <name type="scientific">Triticum urartu</name>
    <name type="common">Red wild einkorn</name>
    <name type="synonym">Crithodium urartu</name>
    <dbReference type="NCBI Taxonomy" id="4572"/>
    <lineage>
        <taxon>Eukaryota</taxon>
        <taxon>Viridiplantae</taxon>
        <taxon>Streptophyta</taxon>
        <taxon>Embryophyta</taxon>
        <taxon>Tracheophyta</taxon>
        <taxon>Spermatophyta</taxon>
        <taxon>Magnoliopsida</taxon>
        <taxon>Liliopsida</taxon>
        <taxon>Poales</taxon>
        <taxon>Poaceae</taxon>
        <taxon>BOP clade</taxon>
        <taxon>Pooideae</taxon>
        <taxon>Triticodae</taxon>
        <taxon>Triticeae</taxon>
        <taxon>Triticinae</taxon>
        <taxon>Triticum</taxon>
    </lineage>
</organism>
<reference evidence="1" key="3">
    <citation type="submission" date="2022-06" db="UniProtKB">
        <authorList>
            <consortium name="EnsemblPlants"/>
        </authorList>
    </citation>
    <scope>IDENTIFICATION</scope>
</reference>
<dbReference type="Proteomes" id="UP000015106">
    <property type="component" value="Chromosome 2"/>
</dbReference>
<evidence type="ECO:0000313" key="2">
    <source>
        <dbReference type="Proteomes" id="UP000015106"/>
    </source>
</evidence>
<sequence>STARYKRGGRALGQRTYIRANTQLLLTVNPKRVLQGIRRPLPPPTTSSSVPAASCFHQRLLVAALLPRPSPCCCWRSQGAATGYTGGFIEWPWGFAKHCKFVRFRPHNAGVLVRD</sequence>
<reference evidence="1" key="2">
    <citation type="submission" date="2018-03" db="EMBL/GenBank/DDBJ databases">
        <title>The Triticum urartu genome reveals the dynamic nature of wheat genome evolution.</title>
        <authorList>
            <person name="Ling H."/>
            <person name="Ma B."/>
            <person name="Shi X."/>
            <person name="Liu H."/>
            <person name="Dong L."/>
            <person name="Sun H."/>
            <person name="Cao Y."/>
            <person name="Gao Q."/>
            <person name="Zheng S."/>
            <person name="Li Y."/>
            <person name="Yu Y."/>
            <person name="Du H."/>
            <person name="Qi M."/>
            <person name="Li Y."/>
            <person name="Yu H."/>
            <person name="Cui Y."/>
            <person name="Wang N."/>
            <person name="Chen C."/>
            <person name="Wu H."/>
            <person name="Zhao Y."/>
            <person name="Zhang J."/>
            <person name="Li Y."/>
            <person name="Zhou W."/>
            <person name="Zhang B."/>
            <person name="Hu W."/>
            <person name="Eijk M."/>
            <person name="Tang J."/>
            <person name="Witsenboer H."/>
            <person name="Zhao S."/>
            <person name="Li Z."/>
            <person name="Zhang A."/>
            <person name="Wang D."/>
            <person name="Liang C."/>
        </authorList>
    </citation>
    <scope>NUCLEOTIDE SEQUENCE [LARGE SCALE GENOMIC DNA]</scope>
    <source>
        <strain evidence="1">cv. G1812</strain>
    </source>
</reference>